<accession>A0A8I6RZV0</accession>
<dbReference type="InterPro" id="IPR023311">
    <property type="entry name" value="Methusela_ecto_dom_2"/>
</dbReference>
<dbReference type="Pfam" id="PF00002">
    <property type="entry name" value="7tm_2"/>
    <property type="match status" value="1"/>
</dbReference>
<dbReference type="CDD" id="cd15039">
    <property type="entry name" value="7tmB3_Methuselah-like"/>
    <property type="match status" value="1"/>
</dbReference>
<dbReference type="GO" id="GO:0004930">
    <property type="term" value="F:G protein-coupled receptor activity"/>
    <property type="evidence" value="ECO:0007669"/>
    <property type="project" value="UniProtKB-KW"/>
</dbReference>
<dbReference type="EnsemblMetazoa" id="XM_014398847.2">
    <property type="protein sequence ID" value="XP_014254333.1"/>
    <property type="gene ID" value="LOC106669387"/>
</dbReference>
<feature type="transmembrane region" description="Helical" evidence="10">
    <location>
        <begin position="180"/>
        <end position="201"/>
    </location>
</feature>
<comment type="similarity">
    <text evidence="2">Belongs to the G-protein coupled receptor 2 family. Mth subfamily.</text>
</comment>
<dbReference type="GO" id="GO:0016020">
    <property type="term" value="C:membrane"/>
    <property type="evidence" value="ECO:0007669"/>
    <property type="project" value="UniProtKB-SubCell"/>
</dbReference>
<name>A0A8I6RZV0_CIMLE</name>
<evidence type="ECO:0000313" key="13">
    <source>
        <dbReference type="EnsemblMetazoa" id="XP_014254333.1"/>
    </source>
</evidence>
<evidence type="ECO:0000256" key="11">
    <source>
        <dbReference type="SAM" id="SignalP"/>
    </source>
</evidence>
<keyword evidence="5 10" id="KW-1133">Transmembrane helix</keyword>
<keyword evidence="4 11" id="KW-0732">Signal</keyword>
<dbReference type="PANTHER" id="PTHR46953:SF1">
    <property type="entry name" value="G-PROTEIN COUPLED RECEPTOR MTH-LIKE 1-RELATED"/>
    <property type="match status" value="1"/>
</dbReference>
<feature type="transmembrane region" description="Helical" evidence="10">
    <location>
        <begin position="257"/>
        <end position="278"/>
    </location>
</feature>
<evidence type="ECO:0000259" key="12">
    <source>
        <dbReference type="PROSITE" id="PS50261"/>
    </source>
</evidence>
<keyword evidence="8" id="KW-0675">Receptor</keyword>
<dbReference type="SUPFAM" id="SSF63877">
    <property type="entry name" value="Methuselah ectodomain"/>
    <property type="match status" value="1"/>
</dbReference>
<dbReference type="AlphaFoldDB" id="A0A8I6RZV0"/>
<dbReference type="Proteomes" id="UP000494040">
    <property type="component" value="Unassembled WGS sequence"/>
</dbReference>
<feature type="transmembrane region" description="Helical" evidence="10">
    <location>
        <begin position="309"/>
        <end position="332"/>
    </location>
</feature>
<keyword evidence="7 10" id="KW-0472">Membrane</keyword>
<evidence type="ECO:0000256" key="2">
    <source>
        <dbReference type="ARBA" id="ARBA00008979"/>
    </source>
</evidence>
<dbReference type="Gene3D" id="1.20.1070.10">
    <property type="entry name" value="Rhodopsin 7-helix transmembrane proteins"/>
    <property type="match status" value="1"/>
</dbReference>
<dbReference type="InterPro" id="IPR036272">
    <property type="entry name" value="Methuselah_N_sf"/>
</dbReference>
<evidence type="ECO:0000256" key="8">
    <source>
        <dbReference type="ARBA" id="ARBA00023170"/>
    </source>
</evidence>
<dbReference type="InterPro" id="IPR017981">
    <property type="entry name" value="GPCR_2-like_7TM"/>
</dbReference>
<comment type="subcellular location">
    <subcellularLocation>
        <location evidence="1">Membrane</location>
        <topology evidence="1">Multi-pass membrane protein</topology>
    </subcellularLocation>
</comment>
<dbReference type="InterPro" id="IPR000832">
    <property type="entry name" value="GPCR_2_secretin-like"/>
</dbReference>
<feature type="transmembrane region" description="Helical" evidence="10">
    <location>
        <begin position="147"/>
        <end position="168"/>
    </location>
</feature>
<dbReference type="RefSeq" id="XP_014254333.1">
    <property type="nucleotide sequence ID" value="XM_014398847.2"/>
</dbReference>
<keyword evidence="3 10" id="KW-0812">Transmembrane</keyword>
<evidence type="ECO:0000256" key="4">
    <source>
        <dbReference type="ARBA" id="ARBA00022729"/>
    </source>
</evidence>
<feature type="signal peptide" evidence="11">
    <location>
        <begin position="1"/>
        <end position="21"/>
    </location>
</feature>
<organism evidence="13 14">
    <name type="scientific">Cimex lectularius</name>
    <name type="common">Bed bug</name>
    <name type="synonym">Acanthia lectularia</name>
    <dbReference type="NCBI Taxonomy" id="79782"/>
    <lineage>
        <taxon>Eukaryota</taxon>
        <taxon>Metazoa</taxon>
        <taxon>Ecdysozoa</taxon>
        <taxon>Arthropoda</taxon>
        <taxon>Hexapoda</taxon>
        <taxon>Insecta</taxon>
        <taxon>Pterygota</taxon>
        <taxon>Neoptera</taxon>
        <taxon>Paraneoptera</taxon>
        <taxon>Hemiptera</taxon>
        <taxon>Heteroptera</taxon>
        <taxon>Panheteroptera</taxon>
        <taxon>Cimicomorpha</taxon>
        <taxon>Cimicidae</taxon>
        <taxon>Cimex</taxon>
    </lineage>
</organism>
<dbReference type="GO" id="GO:0007166">
    <property type="term" value="P:cell surface receptor signaling pathway"/>
    <property type="evidence" value="ECO:0007669"/>
    <property type="project" value="InterPro"/>
</dbReference>
<dbReference type="PRINTS" id="PR00249">
    <property type="entry name" value="GPCRSECRETIN"/>
</dbReference>
<dbReference type="Gene3D" id="2.170.180.11">
    <property type="entry name" value="Methuselah ectodomain, domain 2"/>
    <property type="match status" value="1"/>
</dbReference>
<protein>
    <recommendedName>
        <fullName evidence="12">G-protein coupled receptors family 2 profile 2 domain-containing protein</fullName>
    </recommendedName>
</protein>
<evidence type="ECO:0000256" key="10">
    <source>
        <dbReference type="SAM" id="Phobius"/>
    </source>
</evidence>
<reference evidence="13" key="1">
    <citation type="submission" date="2022-01" db="UniProtKB">
        <authorList>
            <consortium name="EnsemblMetazoa"/>
        </authorList>
    </citation>
    <scope>IDENTIFICATION</scope>
</reference>
<sequence>MNRLPIGKLVVVVSTILFAEGSEVPFIRKCCNITETLVDNKCETTDINFENLIVDLYPQPDLIVDVVIGDACKHGRYRLEPQLDKNDEFVLLDEGYLQIPALSDPPIHPSEYCLESFKMDDGSVAVLPLICFPQPVVEPLWKTITDVIYPLGCIISVPFLIMILFVYLGISELKDTYGKLVSCHCFCLAVAYATLGIVHIFGSDLTQEMCIGFAYIIQFSFLSCFIWLNILCFHTWKRLTRKATHNTTSSSSDKCVFFKYNLFAWGIPTAIVVITVVMDYTPSIPLSYLKPNMGVSACWFQGDKSVIPFFYGPIILVLIGNTVYFVLTARFLHKNRNKKNGTSEIHHLSDVVNAVIINRKEKLFMQVLVLFCMMGLNWILEVLSWAIGSPSQFWIITDVLNTLQGPILFWVFVLNDMRVRQCAKAKYCKCCLPKSETTPEETLMVELPEVIRRV</sequence>
<dbReference type="OrthoDB" id="6134459at2759"/>
<keyword evidence="9" id="KW-0807">Transducer</keyword>
<dbReference type="GeneID" id="106669387"/>
<feature type="transmembrane region" description="Helical" evidence="10">
    <location>
        <begin position="367"/>
        <end position="387"/>
    </location>
</feature>
<evidence type="ECO:0000313" key="14">
    <source>
        <dbReference type="Proteomes" id="UP000494040"/>
    </source>
</evidence>
<feature type="transmembrane region" description="Helical" evidence="10">
    <location>
        <begin position="213"/>
        <end position="236"/>
    </location>
</feature>
<dbReference type="KEGG" id="clec:106669387"/>
<feature type="chain" id="PRO_5035145916" description="G-protein coupled receptors family 2 profile 2 domain-containing protein" evidence="11">
    <location>
        <begin position="22"/>
        <end position="454"/>
    </location>
</feature>
<evidence type="ECO:0000256" key="3">
    <source>
        <dbReference type="ARBA" id="ARBA00022692"/>
    </source>
</evidence>
<evidence type="ECO:0000256" key="1">
    <source>
        <dbReference type="ARBA" id="ARBA00004141"/>
    </source>
</evidence>
<proteinExistence type="inferred from homology"/>
<keyword evidence="14" id="KW-1185">Reference proteome</keyword>
<dbReference type="PROSITE" id="PS50261">
    <property type="entry name" value="G_PROTEIN_RECEP_F2_4"/>
    <property type="match status" value="1"/>
</dbReference>
<feature type="domain" description="G-protein coupled receptors family 2 profile 2" evidence="12">
    <location>
        <begin position="145"/>
        <end position="416"/>
    </location>
</feature>
<dbReference type="PANTHER" id="PTHR46953">
    <property type="entry name" value="G-PROTEIN COUPLED RECEPTOR MTH-LIKE 1-RELATED"/>
    <property type="match status" value="1"/>
</dbReference>
<evidence type="ECO:0000256" key="5">
    <source>
        <dbReference type="ARBA" id="ARBA00022989"/>
    </source>
</evidence>
<evidence type="ECO:0000256" key="9">
    <source>
        <dbReference type="ARBA" id="ARBA00023224"/>
    </source>
</evidence>
<dbReference type="InterPro" id="IPR052808">
    <property type="entry name" value="GPCR_Mth-like"/>
</dbReference>
<evidence type="ECO:0000256" key="6">
    <source>
        <dbReference type="ARBA" id="ARBA00023040"/>
    </source>
</evidence>
<keyword evidence="6" id="KW-0297">G-protein coupled receptor</keyword>
<evidence type="ECO:0000256" key="7">
    <source>
        <dbReference type="ARBA" id="ARBA00023136"/>
    </source>
</evidence>
<feature type="transmembrane region" description="Helical" evidence="10">
    <location>
        <begin position="393"/>
        <end position="414"/>
    </location>
</feature>